<organism evidence="1">
    <name type="scientific">marine sediment metagenome</name>
    <dbReference type="NCBI Taxonomy" id="412755"/>
    <lineage>
        <taxon>unclassified sequences</taxon>
        <taxon>metagenomes</taxon>
        <taxon>ecological metagenomes</taxon>
    </lineage>
</organism>
<dbReference type="InterPro" id="IPR036614">
    <property type="entry name" value="RusA-like_sf"/>
</dbReference>
<protein>
    <submittedName>
        <fullName evidence="1">Uncharacterized protein</fullName>
    </submittedName>
</protein>
<feature type="non-terminal residue" evidence="1">
    <location>
        <position position="106"/>
    </location>
</feature>
<name>A0A0F9CJ73_9ZZZZ</name>
<sequence length="106" mass="12087">MFEFFVPGIARTAGSHNTFKGRIVHAGKYTKGWMDKVGWTFLQEFGRPCLQDGPFVLKCIFYLSRPGTHYSSGRNKKKLVRGAPKYHLQQPDLDKLVRAVQDALTK</sequence>
<dbReference type="GO" id="GO:0006310">
    <property type="term" value="P:DNA recombination"/>
    <property type="evidence" value="ECO:0007669"/>
    <property type="project" value="InterPro"/>
</dbReference>
<dbReference type="GO" id="GO:0000287">
    <property type="term" value="F:magnesium ion binding"/>
    <property type="evidence" value="ECO:0007669"/>
    <property type="project" value="InterPro"/>
</dbReference>
<accession>A0A0F9CJ73</accession>
<dbReference type="AlphaFoldDB" id="A0A0F9CJ73"/>
<evidence type="ECO:0000313" key="1">
    <source>
        <dbReference type="EMBL" id="KKL49179.1"/>
    </source>
</evidence>
<gene>
    <name evidence="1" type="ORF">LCGC14_2318120</name>
</gene>
<comment type="caution">
    <text evidence="1">The sequence shown here is derived from an EMBL/GenBank/DDBJ whole genome shotgun (WGS) entry which is preliminary data.</text>
</comment>
<proteinExistence type="predicted"/>
<dbReference type="Gene3D" id="3.30.1330.70">
    <property type="entry name" value="Holliday junction resolvase RusA"/>
    <property type="match status" value="1"/>
</dbReference>
<dbReference type="GO" id="GO:0006281">
    <property type="term" value="P:DNA repair"/>
    <property type="evidence" value="ECO:0007669"/>
    <property type="project" value="InterPro"/>
</dbReference>
<dbReference type="EMBL" id="LAZR01033054">
    <property type="protein sequence ID" value="KKL49179.1"/>
    <property type="molecule type" value="Genomic_DNA"/>
</dbReference>
<dbReference type="SUPFAM" id="SSF103084">
    <property type="entry name" value="Holliday junction resolvase RusA"/>
    <property type="match status" value="1"/>
</dbReference>
<reference evidence="1" key="1">
    <citation type="journal article" date="2015" name="Nature">
        <title>Complex archaea that bridge the gap between prokaryotes and eukaryotes.</title>
        <authorList>
            <person name="Spang A."/>
            <person name="Saw J.H."/>
            <person name="Jorgensen S.L."/>
            <person name="Zaremba-Niedzwiedzka K."/>
            <person name="Martijn J."/>
            <person name="Lind A.E."/>
            <person name="van Eijk R."/>
            <person name="Schleper C."/>
            <person name="Guy L."/>
            <person name="Ettema T.J."/>
        </authorList>
    </citation>
    <scope>NUCLEOTIDE SEQUENCE</scope>
</reference>